<keyword evidence="3" id="KW-0540">Nuclease</keyword>
<proteinExistence type="predicted"/>
<protein>
    <submittedName>
        <fullName evidence="10">Uncharacterized protein K02A2.6-like</fullName>
    </submittedName>
</protein>
<evidence type="ECO:0000259" key="8">
    <source>
        <dbReference type="PROSITE" id="PS50994"/>
    </source>
</evidence>
<dbReference type="Gene3D" id="3.30.420.10">
    <property type="entry name" value="Ribonuclease H-like superfamily/Ribonuclease H"/>
    <property type="match status" value="2"/>
</dbReference>
<keyword evidence="4" id="KW-0255">Endonuclease</keyword>
<dbReference type="Pfam" id="PF00665">
    <property type="entry name" value="rve"/>
    <property type="match status" value="1"/>
</dbReference>
<dbReference type="InterPro" id="IPR043502">
    <property type="entry name" value="DNA/RNA_pol_sf"/>
</dbReference>
<dbReference type="InterPro" id="IPR002156">
    <property type="entry name" value="RNaseH_domain"/>
</dbReference>
<keyword evidence="1" id="KW-0808">Transferase</keyword>
<dbReference type="Pfam" id="PF17917">
    <property type="entry name" value="RT_RNaseH"/>
    <property type="match status" value="1"/>
</dbReference>
<dbReference type="InterPro" id="IPR036397">
    <property type="entry name" value="RNaseH_sf"/>
</dbReference>
<dbReference type="SUPFAM" id="SSF56672">
    <property type="entry name" value="DNA/RNA polymerases"/>
    <property type="match status" value="1"/>
</dbReference>
<dbReference type="SUPFAM" id="SSF53098">
    <property type="entry name" value="Ribonuclease H-like"/>
    <property type="match status" value="2"/>
</dbReference>
<dbReference type="GeneID" id="109704943"/>
<dbReference type="Pfam" id="PF17921">
    <property type="entry name" value="Integrase_H2C2"/>
    <property type="match status" value="1"/>
</dbReference>
<dbReference type="Pfam" id="PF13456">
    <property type="entry name" value="RVT_3"/>
    <property type="match status" value="1"/>
</dbReference>
<dbReference type="PROSITE" id="PS50879">
    <property type="entry name" value="RNASE_H_1"/>
    <property type="match status" value="1"/>
</dbReference>
<keyword evidence="5" id="KW-0378">Hydrolase</keyword>
<feature type="domain" description="Integrase catalytic" evidence="8">
    <location>
        <begin position="418"/>
        <end position="578"/>
    </location>
</feature>
<dbReference type="RefSeq" id="XP_020081296.1">
    <property type="nucleotide sequence ID" value="XM_020225707.1"/>
</dbReference>
<dbReference type="InterPro" id="IPR001584">
    <property type="entry name" value="Integrase_cat-core"/>
</dbReference>
<evidence type="ECO:0000259" key="7">
    <source>
        <dbReference type="PROSITE" id="PS50879"/>
    </source>
</evidence>
<dbReference type="Gene3D" id="1.10.340.70">
    <property type="match status" value="1"/>
</dbReference>
<evidence type="ECO:0000256" key="2">
    <source>
        <dbReference type="ARBA" id="ARBA00022695"/>
    </source>
</evidence>
<dbReference type="InterPro" id="IPR012337">
    <property type="entry name" value="RNaseH-like_sf"/>
</dbReference>
<evidence type="ECO:0000256" key="1">
    <source>
        <dbReference type="ARBA" id="ARBA00022679"/>
    </source>
</evidence>
<accession>A0A6P5ED60</accession>
<evidence type="ECO:0000256" key="6">
    <source>
        <dbReference type="ARBA" id="ARBA00022918"/>
    </source>
</evidence>
<evidence type="ECO:0000256" key="4">
    <source>
        <dbReference type="ARBA" id="ARBA00022759"/>
    </source>
</evidence>
<dbReference type="PANTHER" id="PTHR48475">
    <property type="entry name" value="RIBONUCLEASE H"/>
    <property type="match status" value="1"/>
</dbReference>
<dbReference type="GO" id="GO:0015074">
    <property type="term" value="P:DNA integration"/>
    <property type="evidence" value="ECO:0007669"/>
    <property type="project" value="InterPro"/>
</dbReference>
<dbReference type="OrthoDB" id="695676at2759"/>
<dbReference type="GO" id="GO:0003964">
    <property type="term" value="F:RNA-directed DNA polymerase activity"/>
    <property type="evidence" value="ECO:0007669"/>
    <property type="project" value="UniProtKB-KW"/>
</dbReference>
<evidence type="ECO:0000313" key="9">
    <source>
        <dbReference type="Proteomes" id="UP000515123"/>
    </source>
</evidence>
<gene>
    <name evidence="10" type="primary">LOC109704943</name>
</gene>
<dbReference type="PANTHER" id="PTHR48475:SF1">
    <property type="entry name" value="RNASE H TYPE-1 DOMAIN-CONTAINING PROTEIN"/>
    <property type="match status" value="1"/>
</dbReference>
<keyword evidence="9" id="KW-1185">Reference proteome</keyword>
<reference evidence="9" key="1">
    <citation type="journal article" date="2015" name="Nat. Genet.">
        <title>The pineapple genome and the evolution of CAM photosynthesis.</title>
        <authorList>
            <person name="Ming R."/>
            <person name="VanBuren R."/>
            <person name="Wai C.M."/>
            <person name="Tang H."/>
            <person name="Schatz M.C."/>
            <person name="Bowers J.E."/>
            <person name="Lyons E."/>
            <person name="Wang M.L."/>
            <person name="Chen J."/>
            <person name="Biggers E."/>
            <person name="Zhang J."/>
            <person name="Huang L."/>
            <person name="Zhang L."/>
            <person name="Miao W."/>
            <person name="Zhang J."/>
            <person name="Ye Z."/>
            <person name="Miao C."/>
            <person name="Lin Z."/>
            <person name="Wang H."/>
            <person name="Zhou H."/>
            <person name="Yim W.C."/>
            <person name="Priest H.D."/>
            <person name="Zheng C."/>
            <person name="Woodhouse M."/>
            <person name="Edger P.P."/>
            <person name="Guyot R."/>
            <person name="Guo H.B."/>
            <person name="Guo H."/>
            <person name="Zheng G."/>
            <person name="Singh R."/>
            <person name="Sharma A."/>
            <person name="Min X."/>
            <person name="Zheng Y."/>
            <person name="Lee H."/>
            <person name="Gurtowski J."/>
            <person name="Sedlazeck F.J."/>
            <person name="Harkess A."/>
            <person name="McKain M.R."/>
            <person name="Liao Z."/>
            <person name="Fang J."/>
            <person name="Liu J."/>
            <person name="Zhang X."/>
            <person name="Zhang Q."/>
            <person name="Hu W."/>
            <person name="Qin Y."/>
            <person name="Wang K."/>
            <person name="Chen L.Y."/>
            <person name="Shirley N."/>
            <person name="Lin Y.R."/>
            <person name="Liu L.Y."/>
            <person name="Hernandez A.G."/>
            <person name="Wright C.L."/>
            <person name="Bulone V."/>
            <person name="Tuskan G.A."/>
            <person name="Heath K."/>
            <person name="Zee F."/>
            <person name="Moore P.H."/>
            <person name="Sunkar R."/>
            <person name="Leebens-Mack J.H."/>
            <person name="Mockler T."/>
            <person name="Bennetzen J.L."/>
            <person name="Freeling M."/>
            <person name="Sankoff D."/>
            <person name="Paterson A.H."/>
            <person name="Zhu X."/>
            <person name="Yang X."/>
            <person name="Smith J.A."/>
            <person name="Cushman J.C."/>
            <person name="Paull R.E."/>
            <person name="Yu Q."/>
        </authorList>
    </citation>
    <scope>NUCLEOTIDE SEQUENCE [LARGE SCALE GENOMIC DNA]</scope>
    <source>
        <strain evidence="9">cv. F153</strain>
    </source>
</reference>
<organism evidence="9 10">
    <name type="scientific">Ananas comosus</name>
    <name type="common">Pineapple</name>
    <name type="synonym">Ananas ananas</name>
    <dbReference type="NCBI Taxonomy" id="4615"/>
    <lineage>
        <taxon>Eukaryota</taxon>
        <taxon>Viridiplantae</taxon>
        <taxon>Streptophyta</taxon>
        <taxon>Embryophyta</taxon>
        <taxon>Tracheophyta</taxon>
        <taxon>Spermatophyta</taxon>
        <taxon>Magnoliopsida</taxon>
        <taxon>Liliopsida</taxon>
        <taxon>Poales</taxon>
        <taxon>Bromeliaceae</taxon>
        <taxon>Bromelioideae</taxon>
        <taxon>Ananas</taxon>
    </lineage>
</organism>
<dbReference type="InterPro" id="IPR041373">
    <property type="entry name" value="RT_RNaseH"/>
</dbReference>
<reference evidence="10" key="2">
    <citation type="submission" date="2025-08" db="UniProtKB">
        <authorList>
            <consortium name="RefSeq"/>
        </authorList>
    </citation>
    <scope>IDENTIFICATION</scope>
    <source>
        <tissue evidence="10">Leaf</tissue>
    </source>
</reference>
<sequence length="671" mass="77300">MGAENSYSPIEKHCLALIFAVKKLRHYMLEHKIYLVSKVDPLKFLMTRPVLTGRLAKWTVILLEFDITYTPQKAVKGQALADFLAAHPVPDGSPLVCDLPDEEVLLVEDEQPYWGMYFDGASSIQPAYSPNIPQVRAGVGLIFVTPEKGILRYSLALSEPRTNNEDEYEALIAGLEIAIFMNIQRLHIYGDSQLIINQVTGEYKVHKPELTKYQKRAQELIKEIPNVTLERVSRAANGKADALARLAKELADPNLDEVHVTIKNRKILSPTNLDLEEESKEIQKANALKIEVEDDWREPFLNYFKHNELPEEKPKQVQLKKRAMRYAFVNDTLYRRSYDQLWLRCISPEEIKQVMHEVHSGVCGAHQSGPKMRLKIKHLGYYWPTMVQDCMEYARKCHQCQVHSDFIHQHPNPLHPTIASWPFDIWGTDVIGPINPPSSRGHKFILAATDYFSRWAEAIPLREAKADNVMRFFRENILNRFGVPRRIISDNGSAFKSFKVSRFASHHKIDWRYSSIYNPRANGLAEAFNKTLVKLLRKIIGKNKREWHDKISDALWAYRTTFKTPTQATPYSLVFGMEAILPLEVELPSLRMAVQHEMTNEENIFLRLDELDSLDEVRLAAQQNLELYQSQMSRAYNKLARVRTFQAGDLVLVHRRPIIINKHAGGKFDPN</sequence>
<keyword evidence="6" id="KW-0695">RNA-directed DNA polymerase</keyword>
<keyword evidence="2" id="KW-0548">Nucleotidyltransferase</keyword>
<dbReference type="InterPro" id="IPR041588">
    <property type="entry name" value="Integrase_H2C2"/>
</dbReference>
<dbReference type="Proteomes" id="UP000515123">
    <property type="component" value="Unplaced"/>
</dbReference>
<dbReference type="GO" id="GO:0004523">
    <property type="term" value="F:RNA-DNA hybrid ribonuclease activity"/>
    <property type="evidence" value="ECO:0007669"/>
    <property type="project" value="InterPro"/>
</dbReference>
<dbReference type="PROSITE" id="PS50994">
    <property type="entry name" value="INTEGRASE"/>
    <property type="match status" value="1"/>
</dbReference>
<evidence type="ECO:0000313" key="10">
    <source>
        <dbReference type="RefSeq" id="XP_020081296.1"/>
    </source>
</evidence>
<evidence type="ECO:0000256" key="3">
    <source>
        <dbReference type="ARBA" id="ARBA00022722"/>
    </source>
</evidence>
<dbReference type="AlphaFoldDB" id="A0A6P5ED60"/>
<evidence type="ECO:0000256" key="5">
    <source>
        <dbReference type="ARBA" id="ARBA00022801"/>
    </source>
</evidence>
<feature type="domain" description="RNase H type-1" evidence="7">
    <location>
        <begin position="110"/>
        <end position="249"/>
    </location>
</feature>
<dbReference type="CDD" id="cd09279">
    <property type="entry name" value="RNase_HI_like"/>
    <property type="match status" value="1"/>
</dbReference>
<name>A0A6P5ED60_ANACO</name>
<dbReference type="GO" id="GO:0003676">
    <property type="term" value="F:nucleic acid binding"/>
    <property type="evidence" value="ECO:0007669"/>
    <property type="project" value="InterPro"/>
</dbReference>